<organism evidence="1 2">
    <name type="scientific">Saccharopolyspora oryzae</name>
    <dbReference type="NCBI Taxonomy" id="2997343"/>
    <lineage>
        <taxon>Bacteria</taxon>
        <taxon>Bacillati</taxon>
        <taxon>Actinomycetota</taxon>
        <taxon>Actinomycetes</taxon>
        <taxon>Pseudonocardiales</taxon>
        <taxon>Pseudonocardiaceae</taxon>
        <taxon>Saccharopolyspora</taxon>
    </lineage>
</organism>
<protein>
    <submittedName>
        <fullName evidence="1">Uncharacterized protein</fullName>
    </submittedName>
</protein>
<gene>
    <name evidence="1" type="ORF">OU415_06760</name>
</gene>
<evidence type="ECO:0000313" key="2">
    <source>
        <dbReference type="Proteomes" id="UP001210380"/>
    </source>
</evidence>
<dbReference type="EMBL" id="JAQGLA010000007">
    <property type="protein sequence ID" value="MDA3625128.1"/>
    <property type="molecule type" value="Genomic_DNA"/>
</dbReference>
<proteinExistence type="predicted"/>
<accession>A0ABT4UU94</accession>
<dbReference type="Proteomes" id="UP001210380">
    <property type="component" value="Unassembled WGS sequence"/>
</dbReference>
<name>A0ABT4UU94_9PSEU</name>
<reference evidence="1 2" key="1">
    <citation type="submission" date="2022-11" db="EMBL/GenBank/DDBJ databases">
        <title>Draft genome sequence of Saccharopolyspora sp. WRP15-2 isolated from rhizosphere soils of wild rice in Thailand.</title>
        <authorList>
            <person name="Duangmal K."/>
            <person name="Kammanee S."/>
            <person name="Muangham S."/>
        </authorList>
    </citation>
    <scope>NUCLEOTIDE SEQUENCE [LARGE SCALE GENOMIC DNA]</scope>
    <source>
        <strain evidence="1 2">WRP15-2</strain>
    </source>
</reference>
<evidence type="ECO:0000313" key="1">
    <source>
        <dbReference type="EMBL" id="MDA3625128.1"/>
    </source>
</evidence>
<sequence length="175" mass="18396">MAASRRAGPASARAVHRALAELGAAPIADPVARPHGPRPRDAALLLGVLAAKIDLDASVRADPNDDPPDGFTDFLMGYHNLIGDVQGGDTRLRLLALRSVRTAFDLTMAGENDPLECMASDAAMLTANLINAYRLQQRTANDPALSSILDSAGHFLHDLTCALDDYRGSQAAGLG</sequence>
<keyword evidence="2" id="KW-1185">Reference proteome</keyword>
<comment type="caution">
    <text evidence="1">The sequence shown here is derived from an EMBL/GenBank/DDBJ whole genome shotgun (WGS) entry which is preliminary data.</text>
</comment>
<dbReference type="RefSeq" id="WP_270947709.1">
    <property type="nucleotide sequence ID" value="NZ_JAQGLA010000007.1"/>
</dbReference>